<keyword evidence="7" id="KW-0239">DNA-directed DNA polymerase</keyword>
<dbReference type="InterPro" id="IPR011708">
    <property type="entry name" value="DNA_pol3_alpha_NTPase_dom"/>
</dbReference>
<keyword evidence="6" id="KW-0235">DNA replication</keyword>
<proteinExistence type="predicted"/>
<dbReference type="Pfam" id="PF17657">
    <property type="entry name" value="DNA_pol3_finger"/>
    <property type="match status" value="1"/>
</dbReference>
<dbReference type="SUPFAM" id="SSF160975">
    <property type="entry name" value="AF1531-like"/>
    <property type="match status" value="1"/>
</dbReference>
<protein>
    <recommendedName>
        <fullName evidence="3">DNA polymerase III subunit alpha</fullName>
        <ecNumber evidence="2">2.7.7.7</ecNumber>
    </recommendedName>
</protein>
<dbReference type="EMBL" id="LIZT01000098">
    <property type="protein sequence ID" value="KPJ48759.1"/>
    <property type="molecule type" value="Genomic_DNA"/>
</dbReference>
<name>A0A0S7WF49_UNCT6</name>
<dbReference type="InterPro" id="IPR004365">
    <property type="entry name" value="NA-bd_OB_tRNA"/>
</dbReference>
<dbReference type="InterPro" id="IPR004013">
    <property type="entry name" value="PHP_dom"/>
</dbReference>
<dbReference type="GO" id="GO:0006260">
    <property type="term" value="P:DNA replication"/>
    <property type="evidence" value="ECO:0007669"/>
    <property type="project" value="UniProtKB-KW"/>
</dbReference>
<reference evidence="10 11" key="1">
    <citation type="journal article" date="2015" name="Microbiome">
        <title>Genomic resolution of linkages in carbon, nitrogen, and sulfur cycling among widespread estuary sediment bacteria.</title>
        <authorList>
            <person name="Baker B.J."/>
            <person name="Lazar C.S."/>
            <person name="Teske A.P."/>
            <person name="Dick G.J."/>
        </authorList>
    </citation>
    <scope>NUCLEOTIDE SEQUENCE [LARGE SCALE GENOMIC DNA]</scope>
    <source>
        <strain evidence="10">DG_26</strain>
    </source>
</reference>
<dbReference type="NCBIfam" id="NF005298">
    <property type="entry name" value="PRK06826.1"/>
    <property type="match status" value="1"/>
</dbReference>
<dbReference type="GO" id="GO:0008408">
    <property type="term" value="F:3'-5' exonuclease activity"/>
    <property type="evidence" value="ECO:0007669"/>
    <property type="project" value="InterPro"/>
</dbReference>
<keyword evidence="4" id="KW-0808">Transferase</keyword>
<dbReference type="Pfam" id="PF01336">
    <property type="entry name" value="tRNA_anti-codon"/>
    <property type="match status" value="1"/>
</dbReference>
<dbReference type="Gene3D" id="1.10.10.1600">
    <property type="entry name" value="Bacterial DNA polymerase III alpha subunit, thumb domain"/>
    <property type="match status" value="1"/>
</dbReference>
<evidence type="ECO:0000256" key="2">
    <source>
        <dbReference type="ARBA" id="ARBA00012417"/>
    </source>
</evidence>
<dbReference type="InterPro" id="IPR016195">
    <property type="entry name" value="Pol/histidinol_Pase-like"/>
</dbReference>
<dbReference type="InterPro" id="IPR003141">
    <property type="entry name" value="Pol/His_phosphatase_N"/>
</dbReference>
<dbReference type="PATRIC" id="fig|1703771.3.peg.835"/>
<evidence type="ECO:0000256" key="8">
    <source>
        <dbReference type="ARBA" id="ARBA00049244"/>
    </source>
</evidence>
<evidence type="ECO:0000256" key="6">
    <source>
        <dbReference type="ARBA" id="ARBA00022705"/>
    </source>
</evidence>
<dbReference type="Gene3D" id="1.10.150.870">
    <property type="match status" value="1"/>
</dbReference>
<sequence>MNYADFAHLHVHTDYSLLDGACKIDELLQEARNHRLPALAITDHGNLFGAIEFYKKAKKLGIKPIIGCEVYVAPRSREDRKSEGGVPESSFHLTLLCKDLQGYKNLMQLSTIGYLEGFYYRPRVDKEVLRKYKDGLIALSGCLKGEIPFHILSREEEKAVAAVSEYIDIFGKENFYLELMNLGLDENLYCQDKLMRLSEKFDVGVVATNDCHYIGEEDAKAHDVLLCIQTGKDLEDVNRLRFSTQEVYFKSPAQMEELFREIPQALTNTLRISEKCNLMLDIPALHVHLPRPILPAQFDNPHTYLVHLVKEGIKQRYDTVTPEVSERAEYELDVIAKMGYAGYFLIVKDIVDFAKTRDIPVGPGRGSAVGSLVLYALGITQIDPLQYGLLFERFLNPERRTMPDIDIDFADERRDEIIRYCIDRYGDKAVTHIITFGTMAARAAVRDVGRVLRIKYGEVDRIAKLIPFGYNIARALDEVPELKRMIETDERYSELISIAKKLEGLARHASTHAAGIVIAPGQLTEFTPLYRSSHGETSTQYSMKALEDIGLLKMDLLGLRTLTVIHNTEKMINQNGHKLDLDGLPLNDRATFTLLKKGETVGVFQLESPGMRDILRKLQPECFEDLIAVLSLYRPGPLGGIDKDEFIHRRHGRMAVEYLHPSLKPILKETHGVILYQEQVMEIARELAGFSLGEADILRRAMGKKEASVMDEKRRSFVEGTRHKGIGEDAANRIFDLMVPFAGYGFNKSHSTGYALISYKTAYLKTHYPAIFMAANLTSEMNNSTRIMNLISEAKRMGLRIQPPCVNRSFWQFKPNSKQITFGLGAVKNVGQAAVEAIVEERQKGEFDSFFDFLTRINQRVVNKRMLESLIKVGALDSISKNRSKLLMSLQDNFDLVSKRRLSKGQTSLFEAATEATESEPQQWSRGEALAKEREALGFYLSGHPLEKYRDEFISFTNCDSSQLEWFRDDKDLLVGGIISRIRTTMDKKGRKMAFLVLEDFEGEMDVTIFADLYRKNQELIRKDRMLLLRGRRTARNDRFSVRAEKLIPLEEVRDRYVDRLEISLRIVGLEESFLQKIKEILLAHAGDCRVLITLLGEKREKLTIQSKSIRVSVNDRLLKALRKLVGNGAVKMGGAIQ</sequence>
<evidence type="ECO:0000256" key="7">
    <source>
        <dbReference type="ARBA" id="ARBA00022932"/>
    </source>
</evidence>
<dbReference type="InterPro" id="IPR029460">
    <property type="entry name" value="DNAPol_HHH"/>
</dbReference>
<feature type="domain" description="Polymerase/histidinol phosphatase N-terminal" evidence="9">
    <location>
        <begin position="7"/>
        <end position="74"/>
    </location>
</feature>
<evidence type="ECO:0000259" key="9">
    <source>
        <dbReference type="SMART" id="SM00481"/>
    </source>
</evidence>
<dbReference type="Pfam" id="PF07733">
    <property type="entry name" value="DNA_pol3_alpha"/>
    <property type="match status" value="1"/>
</dbReference>
<comment type="catalytic activity">
    <reaction evidence="8">
        <text>DNA(n) + a 2'-deoxyribonucleoside 5'-triphosphate = DNA(n+1) + diphosphate</text>
        <dbReference type="Rhea" id="RHEA:22508"/>
        <dbReference type="Rhea" id="RHEA-COMP:17339"/>
        <dbReference type="Rhea" id="RHEA-COMP:17340"/>
        <dbReference type="ChEBI" id="CHEBI:33019"/>
        <dbReference type="ChEBI" id="CHEBI:61560"/>
        <dbReference type="ChEBI" id="CHEBI:173112"/>
        <dbReference type="EC" id="2.7.7.7"/>
    </reaction>
</comment>
<dbReference type="CDD" id="cd12113">
    <property type="entry name" value="PHP_PolIIIA_DnaE3"/>
    <property type="match status" value="1"/>
</dbReference>
<dbReference type="SUPFAM" id="SSF89550">
    <property type="entry name" value="PHP domain-like"/>
    <property type="match status" value="1"/>
</dbReference>
<dbReference type="NCBIfam" id="NF004226">
    <property type="entry name" value="PRK05673.1"/>
    <property type="match status" value="1"/>
</dbReference>
<dbReference type="Proteomes" id="UP000051124">
    <property type="component" value="Unassembled WGS sequence"/>
</dbReference>
<dbReference type="InterPro" id="IPR041931">
    <property type="entry name" value="DNA_pol3_alpha_thumb_dom"/>
</dbReference>
<dbReference type="GO" id="GO:0005737">
    <property type="term" value="C:cytoplasm"/>
    <property type="evidence" value="ECO:0007669"/>
    <property type="project" value="UniProtKB-SubCell"/>
</dbReference>
<dbReference type="GO" id="GO:0003676">
    <property type="term" value="F:nucleic acid binding"/>
    <property type="evidence" value="ECO:0007669"/>
    <property type="project" value="InterPro"/>
</dbReference>
<accession>A0A0S7WF49</accession>
<comment type="caution">
    <text evidence="10">The sequence shown here is derived from an EMBL/GenBank/DDBJ whole genome shotgun (WGS) entry which is preliminary data.</text>
</comment>
<dbReference type="PANTHER" id="PTHR32294:SF0">
    <property type="entry name" value="DNA POLYMERASE III SUBUNIT ALPHA"/>
    <property type="match status" value="1"/>
</dbReference>
<evidence type="ECO:0000313" key="10">
    <source>
        <dbReference type="EMBL" id="KPJ48759.1"/>
    </source>
</evidence>
<organism evidence="10 11">
    <name type="scientific">candidate division TA06 bacterium DG_26</name>
    <dbReference type="NCBI Taxonomy" id="1703771"/>
    <lineage>
        <taxon>Bacteria</taxon>
        <taxon>Bacteria division TA06</taxon>
    </lineage>
</organism>
<evidence type="ECO:0000256" key="4">
    <source>
        <dbReference type="ARBA" id="ARBA00022679"/>
    </source>
</evidence>
<comment type="subcellular location">
    <subcellularLocation>
        <location evidence="1">Cytoplasm</location>
    </subcellularLocation>
</comment>
<evidence type="ECO:0000313" key="11">
    <source>
        <dbReference type="Proteomes" id="UP000051124"/>
    </source>
</evidence>
<dbReference type="Pfam" id="PF02811">
    <property type="entry name" value="PHP"/>
    <property type="match status" value="1"/>
</dbReference>
<dbReference type="InterPro" id="IPR040982">
    <property type="entry name" value="DNA_pol3_finger"/>
</dbReference>
<dbReference type="CDD" id="cd04485">
    <property type="entry name" value="DnaE_OBF"/>
    <property type="match status" value="1"/>
</dbReference>
<dbReference type="AlphaFoldDB" id="A0A0S7WF49"/>
<dbReference type="GO" id="GO:0003887">
    <property type="term" value="F:DNA-directed DNA polymerase activity"/>
    <property type="evidence" value="ECO:0007669"/>
    <property type="project" value="UniProtKB-KW"/>
</dbReference>
<evidence type="ECO:0000256" key="1">
    <source>
        <dbReference type="ARBA" id="ARBA00004496"/>
    </source>
</evidence>
<evidence type="ECO:0000256" key="3">
    <source>
        <dbReference type="ARBA" id="ARBA00019114"/>
    </source>
</evidence>
<keyword evidence="5" id="KW-0548">Nucleotidyltransferase</keyword>
<dbReference type="SMART" id="SM00481">
    <property type="entry name" value="POLIIIAc"/>
    <property type="match status" value="1"/>
</dbReference>
<gene>
    <name evidence="10" type="ORF">AMJ40_06925</name>
</gene>
<dbReference type="Gene3D" id="3.20.20.140">
    <property type="entry name" value="Metal-dependent hydrolases"/>
    <property type="match status" value="1"/>
</dbReference>
<dbReference type="PANTHER" id="PTHR32294">
    <property type="entry name" value="DNA POLYMERASE III SUBUNIT ALPHA"/>
    <property type="match status" value="1"/>
</dbReference>
<dbReference type="InterPro" id="IPR004805">
    <property type="entry name" value="DnaE2/DnaE/PolC"/>
</dbReference>
<evidence type="ECO:0000256" key="5">
    <source>
        <dbReference type="ARBA" id="ARBA00022695"/>
    </source>
</evidence>
<dbReference type="Pfam" id="PF14579">
    <property type="entry name" value="HHH_6"/>
    <property type="match status" value="1"/>
</dbReference>
<dbReference type="NCBIfam" id="TIGR00594">
    <property type="entry name" value="polc"/>
    <property type="match status" value="1"/>
</dbReference>
<dbReference type="EC" id="2.7.7.7" evidence="2"/>